<sequence length="131" mass="14612">MTDDVYVTAYRAVFGESTARGTRVILDSKLTQVVHDLKIPFSCLEYAMIEVTPNQKNKASVFIPNEYIAPRGTSPGFKLLLQKASKLAGNHPMIVAGDFNSHYDVWGFKHHTDKASDLWENAAKIDRTLVA</sequence>
<dbReference type="SUPFAM" id="SSF56219">
    <property type="entry name" value="DNase I-like"/>
    <property type="match status" value="1"/>
</dbReference>
<dbReference type="InterPro" id="IPR036691">
    <property type="entry name" value="Endo/exonu/phosph_ase_sf"/>
</dbReference>
<dbReference type="AlphaFoldDB" id="A0A9J6GKK3"/>
<protein>
    <recommendedName>
        <fullName evidence="3">Endonuclease/exonuclease/phosphatase domain-containing protein</fullName>
    </recommendedName>
</protein>
<dbReference type="VEuPathDB" id="VectorBase:HLOH_049365"/>
<evidence type="ECO:0000313" key="1">
    <source>
        <dbReference type="EMBL" id="KAH9374932.1"/>
    </source>
</evidence>
<proteinExistence type="predicted"/>
<gene>
    <name evidence="1" type="ORF">HPB48_014651</name>
</gene>
<comment type="caution">
    <text evidence="1">The sequence shown here is derived from an EMBL/GenBank/DDBJ whole genome shotgun (WGS) entry which is preliminary data.</text>
</comment>
<reference evidence="1 2" key="1">
    <citation type="journal article" date="2020" name="Cell">
        <title>Large-Scale Comparative Analyses of Tick Genomes Elucidate Their Genetic Diversity and Vector Capacities.</title>
        <authorList>
            <consortium name="Tick Genome and Microbiome Consortium (TIGMIC)"/>
            <person name="Jia N."/>
            <person name="Wang J."/>
            <person name="Shi W."/>
            <person name="Du L."/>
            <person name="Sun Y."/>
            <person name="Zhan W."/>
            <person name="Jiang J.F."/>
            <person name="Wang Q."/>
            <person name="Zhang B."/>
            <person name="Ji P."/>
            <person name="Bell-Sakyi L."/>
            <person name="Cui X.M."/>
            <person name="Yuan T.T."/>
            <person name="Jiang B.G."/>
            <person name="Yang W.F."/>
            <person name="Lam T.T."/>
            <person name="Chang Q.C."/>
            <person name="Ding S.J."/>
            <person name="Wang X.J."/>
            <person name="Zhu J.G."/>
            <person name="Ruan X.D."/>
            <person name="Zhao L."/>
            <person name="Wei J.T."/>
            <person name="Ye R.Z."/>
            <person name="Que T.C."/>
            <person name="Du C.H."/>
            <person name="Zhou Y.H."/>
            <person name="Cheng J.X."/>
            <person name="Dai P.F."/>
            <person name="Guo W.B."/>
            <person name="Han X.H."/>
            <person name="Huang E.J."/>
            <person name="Li L.F."/>
            <person name="Wei W."/>
            <person name="Gao Y.C."/>
            <person name="Liu J.Z."/>
            <person name="Shao H.Z."/>
            <person name="Wang X."/>
            <person name="Wang C.C."/>
            <person name="Yang T.C."/>
            <person name="Huo Q.B."/>
            <person name="Li W."/>
            <person name="Chen H.Y."/>
            <person name="Chen S.E."/>
            <person name="Zhou L.G."/>
            <person name="Ni X.B."/>
            <person name="Tian J.H."/>
            <person name="Sheng Y."/>
            <person name="Liu T."/>
            <person name="Pan Y.S."/>
            <person name="Xia L.Y."/>
            <person name="Li J."/>
            <person name="Zhao F."/>
            <person name="Cao W.C."/>
        </authorList>
    </citation>
    <scope>NUCLEOTIDE SEQUENCE [LARGE SCALE GENOMIC DNA]</scope>
    <source>
        <strain evidence="1">HaeL-2018</strain>
    </source>
</reference>
<evidence type="ECO:0008006" key="3">
    <source>
        <dbReference type="Google" id="ProtNLM"/>
    </source>
</evidence>
<evidence type="ECO:0000313" key="2">
    <source>
        <dbReference type="Proteomes" id="UP000821853"/>
    </source>
</evidence>
<dbReference type="EMBL" id="JABSTR010000007">
    <property type="protein sequence ID" value="KAH9374932.1"/>
    <property type="molecule type" value="Genomic_DNA"/>
</dbReference>
<organism evidence="1 2">
    <name type="scientific">Haemaphysalis longicornis</name>
    <name type="common">Bush tick</name>
    <dbReference type="NCBI Taxonomy" id="44386"/>
    <lineage>
        <taxon>Eukaryota</taxon>
        <taxon>Metazoa</taxon>
        <taxon>Ecdysozoa</taxon>
        <taxon>Arthropoda</taxon>
        <taxon>Chelicerata</taxon>
        <taxon>Arachnida</taxon>
        <taxon>Acari</taxon>
        <taxon>Parasitiformes</taxon>
        <taxon>Ixodida</taxon>
        <taxon>Ixodoidea</taxon>
        <taxon>Ixodidae</taxon>
        <taxon>Haemaphysalinae</taxon>
        <taxon>Haemaphysalis</taxon>
    </lineage>
</organism>
<dbReference type="Gene3D" id="3.60.10.10">
    <property type="entry name" value="Endonuclease/exonuclease/phosphatase"/>
    <property type="match status" value="1"/>
</dbReference>
<accession>A0A9J6GKK3</accession>
<dbReference type="Proteomes" id="UP000821853">
    <property type="component" value="Chromosome 5"/>
</dbReference>
<name>A0A9J6GKK3_HAELO</name>
<keyword evidence="2" id="KW-1185">Reference proteome</keyword>